<keyword evidence="5 6" id="KW-0472">Membrane</keyword>
<dbReference type="Proteomes" id="UP001501586">
    <property type="component" value="Unassembled WGS sequence"/>
</dbReference>
<feature type="domain" description="DUF3817" evidence="7">
    <location>
        <begin position="5"/>
        <end position="91"/>
    </location>
</feature>
<evidence type="ECO:0000256" key="1">
    <source>
        <dbReference type="ARBA" id="ARBA00004651"/>
    </source>
</evidence>
<dbReference type="PANTHER" id="PTHR40077">
    <property type="entry name" value="MEMBRANE PROTEIN-RELATED"/>
    <property type="match status" value="1"/>
</dbReference>
<keyword evidence="2" id="KW-1003">Cell membrane</keyword>
<reference evidence="9" key="1">
    <citation type="journal article" date="2019" name="Int. J. Syst. Evol. Microbiol.">
        <title>The Global Catalogue of Microorganisms (GCM) 10K type strain sequencing project: providing services to taxonomists for standard genome sequencing and annotation.</title>
        <authorList>
            <consortium name="The Broad Institute Genomics Platform"/>
            <consortium name="The Broad Institute Genome Sequencing Center for Infectious Disease"/>
            <person name="Wu L."/>
            <person name="Ma J."/>
        </authorList>
    </citation>
    <scope>NUCLEOTIDE SEQUENCE [LARGE SCALE GENOMIC DNA]</scope>
    <source>
        <strain evidence="9">JCM 17458</strain>
    </source>
</reference>
<sequence>MTPKKLFTLFAFAEAVTWTLLIIGMILKYGTRTTDVGVSIGGGIHGFVFLTYCVVTVLVGTSQRWPLGLTVVGLLCAVVPYATIPFEISTRRQGLLEGDWQLGRGGRAPRNWFERLCAWAISHPAAAVVVGLAAVAIVFTVLLLLGPPV</sequence>
<keyword evidence="9" id="KW-1185">Reference proteome</keyword>
<evidence type="ECO:0000256" key="2">
    <source>
        <dbReference type="ARBA" id="ARBA00022475"/>
    </source>
</evidence>
<proteinExistence type="predicted"/>
<evidence type="ECO:0000313" key="8">
    <source>
        <dbReference type="EMBL" id="GAA4283553.1"/>
    </source>
</evidence>
<feature type="transmembrane region" description="Helical" evidence="6">
    <location>
        <begin position="65"/>
        <end position="84"/>
    </location>
</feature>
<feature type="transmembrane region" description="Helical" evidence="6">
    <location>
        <begin position="39"/>
        <end position="59"/>
    </location>
</feature>
<dbReference type="EMBL" id="BAABAZ010000004">
    <property type="protein sequence ID" value="GAA4283553.1"/>
    <property type="molecule type" value="Genomic_DNA"/>
</dbReference>
<dbReference type="NCBIfam" id="TIGR03954">
    <property type="entry name" value="integ_memb_HG"/>
    <property type="match status" value="1"/>
</dbReference>
<evidence type="ECO:0000259" key="7">
    <source>
        <dbReference type="Pfam" id="PF12823"/>
    </source>
</evidence>
<evidence type="ECO:0000256" key="6">
    <source>
        <dbReference type="SAM" id="Phobius"/>
    </source>
</evidence>
<protein>
    <submittedName>
        <fullName evidence="8">DUF3817 domain-containing protein</fullName>
    </submittedName>
</protein>
<dbReference type="InterPro" id="IPR023845">
    <property type="entry name" value="DUF3817_TM"/>
</dbReference>
<feature type="transmembrane region" description="Helical" evidence="6">
    <location>
        <begin position="6"/>
        <end position="27"/>
    </location>
</feature>
<feature type="transmembrane region" description="Helical" evidence="6">
    <location>
        <begin position="116"/>
        <end position="145"/>
    </location>
</feature>
<dbReference type="PANTHER" id="PTHR40077:SF1">
    <property type="entry name" value="MEMBRANE PROTEIN"/>
    <property type="match status" value="1"/>
</dbReference>
<comment type="caution">
    <text evidence="8">The sequence shown here is derived from an EMBL/GenBank/DDBJ whole genome shotgun (WGS) entry which is preliminary data.</text>
</comment>
<gene>
    <name evidence="8" type="ORF">GCM10022261_10840</name>
</gene>
<keyword evidence="4 6" id="KW-1133">Transmembrane helix</keyword>
<name>A0ABP8EI04_9MICO</name>
<dbReference type="RefSeq" id="WP_236863609.1">
    <property type="nucleotide sequence ID" value="NZ_BAABAZ010000004.1"/>
</dbReference>
<evidence type="ECO:0000256" key="5">
    <source>
        <dbReference type="ARBA" id="ARBA00023136"/>
    </source>
</evidence>
<evidence type="ECO:0000256" key="3">
    <source>
        <dbReference type="ARBA" id="ARBA00022692"/>
    </source>
</evidence>
<organism evidence="8 9">
    <name type="scientific">Brevibacterium daeguense</name>
    <dbReference type="NCBI Taxonomy" id="909936"/>
    <lineage>
        <taxon>Bacteria</taxon>
        <taxon>Bacillati</taxon>
        <taxon>Actinomycetota</taxon>
        <taxon>Actinomycetes</taxon>
        <taxon>Micrococcales</taxon>
        <taxon>Brevibacteriaceae</taxon>
        <taxon>Brevibacterium</taxon>
    </lineage>
</organism>
<evidence type="ECO:0000313" key="9">
    <source>
        <dbReference type="Proteomes" id="UP001501586"/>
    </source>
</evidence>
<dbReference type="Pfam" id="PF12823">
    <property type="entry name" value="DUF3817"/>
    <property type="match status" value="1"/>
</dbReference>
<accession>A0ABP8EI04</accession>
<evidence type="ECO:0000256" key="4">
    <source>
        <dbReference type="ARBA" id="ARBA00022989"/>
    </source>
</evidence>
<comment type="subcellular location">
    <subcellularLocation>
        <location evidence="1">Cell membrane</location>
        <topology evidence="1">Multi-pass membrane protein</topology>
    </subcellularLocation>
</comment>
<keyword evidence="3 6" id="KW-0812">Transmembrane</keyword>